<evidence type="ECO:0000313" key="1">
    <source>
        <dbReference type="EMBL" id="PWR74151.1"/>
    </source>
</evidence>
<evidence type="ECO:0000313" key="2">
    <source>
        <dbReference type="Proteomes" id="UP000245657"/>
    </source>
</evidence>
<dbReference type="Pfam" id="PF01893">
    <property type="entry name" value="UPF0058"/>
    <property type="match status" value="1"/>
</dbReference>
<comment type="caution">
    <text evidence="1">The sequence shown here is derived from an EMBL/GenBank/DDBJ whole genome shotgun (WGS) entry which is preliminary data.</text>
</comment>
<dbReference type="PANTHER" id="PTHR42203:SF2">
    <property type="entry name" value="UPF0058 PROTEIN MJ1205"/>
    <property type="match status" value="1"/>
</dbReference>
<dbReference type="PANTHER" id="PTHR42203">
    <property type="entry name" value="UPF0058 PROTEIN MJ1205"/>
    <property type="match status" value="1"/>
</dbReference>
<dbReference type="InterPro" id="IPR036519">
    <property type="entry name" value="UPF0058_sf"/>
</dbReference>
<dbReference type="AlphaFoldDB" id="A0A2V2NEY6"/>
<gene>
    <name evidence="1" type="ORF">DK846_03070</name>
</gene>
<name>A0A2V2NEY6_9EURY</name>
<proteinExistence type="predicted"/>
<dbReference type="InterPro" id="IPR002753">
    <property type="entry name" value="UPF0058"/>
</dbReference>
<reference evidence="1 2" key="1">
    <citation type="submission" date="2018-05" db="EMBL/GenBank/DDBJ databases">
        <title>Draft genome of Methanospirillum lacunae Ki8-1.</title>
        <authorList>
            <person name="Dueholm M.S."/>
            <person name="Nielsen P.H."/>
            <person name="Bakmann L.F."/>
            <person name="Otzen D.E."/>
        </authorList>
    </citation>
    <scope>NUCLEOTIDE SEQUENCE [LARGE SCALE GENOMIC DNA]</scope>
    <source>
        <strain evidence="1 2">Ki8-1</strain>
    </source>
</reference>
<dbReference type="Gene3D" id="1.20.1270.110">
    <property type="entry name" value="Uncharacterised protein family UPF0058"/>
    <property type="match status" value="1"/>
</dbReference>
<dbReference type="OrthoDB" id="177623at2157"/>
<dbReference type="GeneID" id="97549518"/>
<sequence length="94" mass="10792">MHKEELISLHQMLIDVKDYLQENNPDSDFSEYESLKITPTQIHRSKVEHKYAIFVLGNAIAKAMKNIENPSTAHMSSRMQEMAEKALKEIECGS</sequence>
<organism evidence="1 2">
    <name type="scientific">Methanospirillum lacunae</name>
    <dbReference type="NCBI Taxonomy" id="668570"/>
    <lineage>
        <taxon>Archaea</taxon>
        <taxon>Methanobacteriati</taxon>
        <taxon>Methanobacteriota</taxon>
        <taxon>Stenosarchaea group</taxon>
        <taxon>Methanomicrobia</taxon>
        <taxon>Methanomicrobiales</taxon>
        <taxon>Methanospirillaceae</taxon>
        <taxon>Methanospirillum</taxon>
    </lineage>
</organism>
<dbReference type="Proteomes" id="UP000245657">
    <property type="component" value="Unassembled WGS sequence"/>
</dbReference>
<dbReference type="SUPFAM" id="SSF140371">
    <property type="entry name" value="Vng1086c-like"/>
    <property type="match status" value="1"/>
</dbReference>
<protein>
    <submittedName>
        <fullName evidence="1">Metal-binding protein</fullName>
    </submittedName>
</protein>
<accession>A0A2V2NEY6</accession>
<keyword evidence="2" id="KW-1185">Reference proteome</keyword>
<dbReference type="RefSeq" id="WP_109967430.1">
    <property type="nucleotide sequence ID" value="NZ_CP176093.1"/>
</dbReference>
<dbReference type="EMBL" id="QGMY01000002">
    <property type="protein sequence ID" value="PWR74151.1"/>
    <property type="molecule type" value="Genomic_DNA"/>
</dbReference>